<gene>
    <name evidence="1" type="ORF">CISIN_1g0476082mg</name>
</gene>
<reference evidence="1 2" key="1">
    <citation type="submission" date="2014-04" db="EMBL/GenBank/DDBJ databases">
        <authorList>
            <consortium name="International Citrus Genome Consortium"/>
            <person name="Gmitter F."/>
            <person name="Chen C."/>
            <person name="Farmerie W."/>
            <person name="Harkins T."/>
            <person name="Desany B."/>
            <person name="Mohiuddin M."/>
            <person name="Kodira C."/>
            <person name="Borodovsky M."/>
            <person name="Lomsadze A."/>
            <person name="Burns P."/>
            <person name="Jenkins J."/>
            <person name="Prochnik S."/>
            <person name="Shu S."/>
            <person name="Chapman J."/>
            <person name="Pitluck S."/>
            <person name="Schmutz J."/>
            <person name="Rokhsar D."/>
        </authorList>
    </citation>
    <scope>NUCLEOTIDE SEQUENCE</scope>
</reference>
<sequence>MVRRPSGE</sequence>
<accession>A0A067H0F2</accession>
<evidence type="ECO:0000313" key="2">
    <source>
        <dbReference type="Proteomes" id="UP000027120"/>
    </source>
</evidence>
<feature type="non-terminal residue" evidence="1">
    <location>
        <position position="8"/>
    </location>
</feature>
<dbReference type="EMBL" id="KK784874">
    <property type="protein sequence ID" value="KDO85319.1"/>
    <property type="molecule type" value="Genomic_DNA"/>
</dbReference>
<name>A0A067H0F2_CITSI</name>
<protein>
    <submittedName>
        <fullName evidence="1">Uncharacterized protein</fullName>
    </submittedName>
</protein>
<keyword evidence="2" id="KW-1185">Reference proteome</keyword>
<proteinExistence type="predicted"/>
<organism evidence="1 2">
    <name type="scientific">Citrus sinensis</name>
    <name type="common">Sweet orange</name>
    <name type="synonym">Citrus aurantium var. sinensis</name>
    <dbReference type="NCBI Taxonomy" id="2711"/>
    <lineage>
        <taxon>Eukaryota</taxon>
        <taxon>Viridiplantae</taxon>
        <taxon>Streptophyta</taxon>
        <taxon>Embryophyta</taxon>
        <taxon>Tracheophyta</taxon>
        <taxon>Spermatophyta</taxon>
        <taxon>Magnoliopsida</taxon>
        <taxon>eudicotyledons</taxon>
        <taxon>Gunneridae</taxon>
        <taxon>Pentapetalae</taxon>
        <taxon>rosids</taxon>
        <taxon>malvids</taxon>
        <taxon>Sapindales</taxon>
        <taxon>Rutaceae</taxon>
        <taxon>Aurantioideae</taxon>
        <taxon>Citrus</taxon>
    </lineage>
</organism>
<dbReference type="Proteomes" id="UP000027120">
    <property type="component" value="Unassembled WGS sequence"/>
</dbReference>
<evidence type="ECO:0000313" key="1">
    <source>
        <dbReference type="EMBL" id="KDO85319.1"/>
    </source>
</evidence>